<dbReference type="Pfam" id="PF13740">
    <property type="entry name" value="ACT_6"/>
    <property type="match status" value="1"/>
</dbReference>
<dbReference type="InterPro" id="IPR022986">
    <property type="entry name" value="UPF0237_ACT"/>
</dbReference>
<dbReference type="Gene3D" id="3.30.70.260">
    <property type="match status" value="1"/>
</dbReference>
<dbReference type="HAMAP" id="MF_01054">
    <property type="entry name" value="UPF0237"/>
    <property type="match status" value="1"/>
</dbReference>
<dbReference type="OrthoDB" id="9803078at2"/>
<accession>A0A0K9EVR2</accession>
<reference evidence="5" key="2">
    <citation type="submission" date="2016-10" db="EMBL/GenBank/DDBJ databases">
        <authorList>
            <person name="Varghese N."/>
        </authorList>
    </citation>
    <scope>NUCLEOTIDE SEQUENCE [LARGE SCALE GENOMIC DNA]</scope>
    <source>
        <strain evidence="5">DSM 20639</strain>
    </source>
</reference>
<dbReference type="RefSeq" id="WP_049618754.1">
    <property type="nucleotide sequence ID" value="NZ_LFUS01000002.1"/>
</dbReference>
<dbReference type="EMBL" id="UYIO01000001">
    <property type="protein sequence ID" value="VDG76816.1"/>
    <property type="molecule type" value="Genomic_DNA"/>
</dbReference>
<dbReference type="SUPFAM" id="SSF55021">
    <property type="entry name" value="ACT-like"/>
    <property type="match status" value="1"/>
</dbReference>
<dbReference type="Proteomes" id="UP000269974">
    <property type="component" value="Unassembled WGS sequence"/>
</dbReference>
<dbReference type="InterPro" id="IPR045865">
    <property type="entry name" value="ACT-like_dom_sf"/>
</dbReference>
<feature type="domain" description="ACT" evidence="2">
    <location>
        <begin position="4"/>
        <end position="81"/>
    </location>
</feature>
<dbReference type="PANTHER" id="PTHR34875:SF6">
    <property type="entry name" value="UPF0237 PROTEIN MJ1558"/>
    <property type="match status" value="1"/>
</dbReference>
<name>A0A0K9EVR2_9ACTO</name>
<evidence type="ECO:0000313" key="5">
    <source>
        <dbReference type="Proteomes" id="UP000182744"/>
    </source>
</evidence>
<organism evidence="4 6">
    <name type="scientific">Actinobaculum suis</name>
    <dbReference type="NCBI Taxonomy" id="1657"/>
    <lineage>
        <taxon>Bacteria</taxon>
        <taxon>Bacillati</taxon>
        <taxon>Actinomycetota</taxon>
        <taxon>Actinomycetes</taxon>
        <taxon>Actinomycetales</taxon>
        <taxon>Actinomycetaceae</taxon>
        <taxon>Actinobaculum</taxon>
    </lineage>
</organism>
<evidence type="ECO:0000259" key="2">
    <source>
        <dbReference type="PROSITE" id="PS51671"/>
    </source>
</evidence>
<dbReference type="STRING" id="1657.ACU20_00270"/>
<evidence type="ECO:0000313" key="6">
    <source>
        <dbReference type="Proteomes" id="UP000269974"/>
    </source>
</evidence>
<evidence type="ECO:0000313" key="4">
    <source>
        <dbReference type="EMBL" id="VDG76816.1"/>
    </source>
</evidence>
<dbReference type="AlphaFoldDB" id="A0A0K9EVR2"/>
<reference evidence="4 6" key="3">
    <citation type="submission" date="2018-11" db="EMBL/GenBank/DDBJ databases">
        <authorList>
            <consortium name="Pathogen Informatics"/>
        </authorList>
    </citation>
    <scope>NUCLEOTIDE SEQUENCE [LARGE SCALE GENOMIC DNA]</scope>
    <source>
        <strain evidence="4 6">NCTC10327</strain>
    </source>
</reference>
<evidence type="ECO:0000313" key="3">
    <source>
        <dbReference type="EMBL" id="SDE02038.1"/>
    </source>
</evidence>
<dbReference type="NCBIfam" id="NF001220">
    <property type="entry name" value="PRK00194.1"/>
    <property type="match status" value="1"/>
</dbReference>
<dbReference type="PANTHER" id="PTHR34875">
    <property type="entry name" value="UPF0237 PROTEIN MJ1558"/>
    <property type="match status" value="1"/>
</dbReference>
<sequence length="88" mass="9837">MRAIMTVTGRDRTGIVAAVTTKLAERKVNVKNISQTIMSEYFTMILEISLPEDLDITSLQADMHALGETEGLEIRVQSEAIFDAMHRL</sequence>
<dbReference type="EMBL" id="FNAU01000001">
    <property type="protein sequence ID" value="SDE02038.1"/>
    <property type="molecule type" value="Genomic_DNA"/>
</dbReference>
<protein>
    <recommendedName>
        <fullName evidence="1">UPF0237 protein NCTC10327_01451</fullName>
    </recommendedName>
</protein>
<comment type="similarity">
    <text evidence="1">Belongs to the UPF0237 family.</text>
</comment>
<proteinExistence type="inferred from homology"/>
<dbReference type="Proteomes" id="UP000182744">
    <property type="component" value="Unassembled WGS sequence"/>
</dbReference>
<dbReference type="PROSITE" id="PS51671">
    <property type="entry name" value="ACT"/>
    <property type="match status" value="1"/>
</dbReference>
<keyword evidence="5" id="KW-1185">Reference proteome</keyword>
<dbReference type="InterPro" id="IPR050990">
    <property type="entry name" value="UPF0237/GcvR_regulator"/>
</dbReference>
<dbReference type="PATRIC" id="fig|1657.3.peg.764"/>
<dbReference type="CDD" id="cd04872">
    <property type="entry name" value="ACT_1ZPV"/>
    <property type="match status" value="1"/>
</dbReference>
<gene>
    <name evidence="4" type="ORF">NCTC10327_01451</name>
    <name evidence="3" type="ORF">SAMN05421878_101123</name>
</gene>
<reference evidence="3" key="1">
    <citation type="submission" date="2016-10" db="EMBL/GenBank/DDBJ databases">
        <authorList>
            <person name="Varghese N."/>
            <person name="Submissions S."/>
        </authorList>
    </citation>
    <scope>NUCLEOTIDE SEQUENCE</scope>
    <source>
        <strain evidence="3">DSM 20639</strain>
    </source>
</reference>
<evidence type="ECO:0000256" key="1">
    <source>
        <dbReference type="HAMAP-Rule" id="MF_01054"/>
    </source>
</evidence>
<dbReference type="InterPro" id="IPR002912">
    <property type="entry name" value="ACT_dom"/>
</dbReference>